<sequence>MIYKLNSGDKDSSTSALPKITKIEAQKRKGRYNIYLDGEYAFPVDETILIKHILHKGMEISKTFRQELEIEDGYRKAYTRALVYLNYSLRSIKEVKDDLIAHEFTSETADQVVEQLKEQGYLNDLMYAESYTRTAANVSGKGPYVIKRELKKRGVKDETIEEAMEQYPFDQMVENGVALAEKVMRRSSQHSSRETNNKIRQNLMQKGFQSDVITQVLEEINTEKEVDDEYEALKTQGDKIWRKQTKLTGAKKIQKVKSGLFQKGFSGDLITQYINEKEMEEEEE</sequence>
<evidence type="ECO:0000259" key="7">
    <source>
        <dbReference type="Pfam" id="PF02631"/>
    </source>
</evidence>
<accession>A0A1H0YB93</accession>
<evidence type="ECO:0000313" key="10">
    <source>
        <dbReference type="EMBL" id="SDQ12458.1"/>
    </source>
</evidence>
<dbReference type="NCBIfam" id="NF010733">
    <property type="entry name" value="PRK14135.1"/>
    <property type="match status" value="1"/>
</dbReference>
<dbReference type="InterPro" id="IPR036388">
    <property type="entry name" value="WH-like_DNA-bd_sf"/>
</dbReference>
<keyword evidence="5 6" id="KW-0963">Cytoplasm</keyword>
<evidence type="ECO:0000256" key="4">
    <source>
        <dbReference type="ARBA" id="ARBA00018111"/>
    </source>
</evidence>
<evidence type="ECO:0000259" key="8">
    <source>
        <dbReference type="Pfam" id="PF21981"/>
    </source>
</evidence>
<name>A0A1H0YB93_9LACT</name>
<evidence type="ECO:0000259" key="9">
    <source>
        <dbReference type="Pfam" id="PF21982"/>
    </source>
</evidence>
<gene>
    <name evidence="6" type="primary">recX</name>
    <name evidence="10" type="ORF">SAMN04487752_0843</name>
</gene>
<dbReference type="GO" id="GO:0005737">
    <property type="term" value="C:cytoplasm"/>
    <property type="evidence" value="ECO:0007669"/>
    <property type="project" value="UniProtKB-SubCell"/>
</dbReference>
<dbReference type="Proteomes" id="UP000199481">
    <property type="component" value="Unassembled WGS sequence"/>
</dbReference>
<protein>
    <recommendedName>
        <fullName evidence="4 6">Regulatory protein RecX</fullName>
    </recommendedName>
</protein>
<evidence type="ECO:0000256" key="1">
    <source>
        <dbReference type="ARBA" id="ARBA00003529"/>
    </source>
</evidence>
<dbReference type="EMBL" id="FNJW01000008">
    <property type="protein sequence ID" value="SDQ12458.1"/>
    <property type="molecule type" value="Genomic_DNA"/>
</dbReference>
<dbReference type="InterPro" id="IPR003783">
    <property type="entry name" value="Regulatory_RecX"/>
</dbReference>
<dbReference type="OrthoDB" id="5421057at2"/>
<evidence type="ECO:0000256" key="2">
    <source>
        <dbReference type="ARBA" id="ARBA00004496"/>
    </source>
</evidence>
<feature type="domain" description="RecX third three-helical" evidence="8">
    <location>
        <begin position="173"/>
        <end position="217"/>
    </location>
</feature>
<reference evidence="11" key="1">
    <citation type="submission" date="2016-10" db="EMBL/GenBank/DDBJ databases">
        <authorList>
            <person name="Varghese N."/>
            <person name="Submissions S."/>
        </authorList>
    </citation>
    <scope>NUCLEOTIDE SEQUENCE [LARGE SCALE GENOMIC DNA]</scope>
    <source>
        <strain evidence="11">MPL-11</strain>
    </source>
</reference>
<dbReference type="HAMAP" id="MF_01114">
    <property type="entry name" value="RecX"/>
    <property type="match status" value="1"/>
</dbReference>
<proteinExistence type="inferred from homology"/>
<dbReference type="Pfam" id="PF21981">
    <property type="entry name" value="RecX_HTH3"/>
    <property type="match status" value="2"/>
</dbReference>
<feature type="domain" description="RecX second three-helical" evidence="7">
    <location>
        <begin position="123"/>
        <end position="164"/>
    </location>
</feature>
<feature type="domain" description="RecX third three-helical" evidence="8">
    <location>
        <begin position="227"/>
        <end position="274"/>
    </location>
</feature>
<organism evidence="10 11">
    <name type="scientific">Carnobacterium viridans</name>
    <dbReference type="NCBI Taxonomy" id="174587"/>
    <lineage>
        <taxon>Bacteria</taxon>
        <taxon>Bacillati</taxon>
        <taxon>Bacillota</taxon>
        <taxon>Bacilli</taxon>
        <taxon>Lactobacillales</taxon>
        <taxon>Carnobacteriaceae</taxon>
        <taxon>Carnobacterium</taxon>
    </lineage>
</organism>
<dbReference type="GO" id="GO:0006282">
    <property type="term" value="P:regulation of DNA repair"/>
    <property type="evidence" value="ECO:0007669"/>
    <property type="project" value="UniProtKB-UniRule"/>
</dbReference>
<dbReference type="RefSeq" id="WP_089975406.1">
    <property type="nucleotide sequence ID" value="NZ_CP084916.1"/>
</dbReference>
<dbReference type="InterPro" id="IPR053926">
    <property type="entry name" value="RecX_HTH_1st"/>
</dbReference>
<evidence type="ECO:0000313" key="11">
    <source>
        <dbReference type="Proteomes" id="UP000199481"/>
    </source>
</evidence>
<comment type="similarity">
    <text evidence="3 6">Belongs to the RecX family.</text>
</comment>
<dbReference type="InterPro" id="IPR053924">
    <property type="entry name" value="RecX_HTH_2nd"/>
</dbReference>
<dbReference type="Pfam" id="PF02631">
    <property type="entry name" value="RecX_HTH2"/>
    <property type="match status" value="1"/>
</dbReference>
<feature type="domain" description="RecX first three-helical" evidence="9">
    <location>
        <begin position="77"/>
        <end position="116"/>
    </location>
</feature>
<evidence type="ECO:0000256" key="6">
    <source>
        <dbReference type="HAMAP-Rule" id="MF_01114"/>
    </source>
</evidence>
<evidence type="ECO:0000256" key="3">
    <source>
        <dbReference type="ARBA" id="ARBA00009695"/>
    </source>
</evidence>
<dbReference type="InterPro" id="IPR053925">
    <property type="entry name" value="RecX_HTH_3rd"/>
</dbReference>
<dbReference type="Pfam" id="PF21982">
    <property type="entry name" value="RecX_HTH1"/>
    <property type="match status" value="1"/>
</dbReference>
<comment type="subcellular location">
    <subcellularLocation>
        <location evidence="2 6">Cytoplasm</location>
    </subcellularLocation>
</comment>
<dbReference type="PANTHER" id="PTHR33602">
    <property type="entry name" value="REGULATORY PROTEIN RECX FAMILY PROTEIN"/>
    <property type="match status" value="1"/>
</dbReference>
<dbReference type="AlphaFoldDB" id="A0A1H0YB93"/>
<evidence type="ECO:0000256" key="5">
    <source>
        <dbReference type="ARBA" id="ARBA00022490"/>
    </source>
</evidence>
<comment type="function">
    <text evidence="1 6">Modulates RecA activity.</text>
</comment>
<keyword evidence="11" id="KW-1185">Reference proteome</keyword>
<dbReference type="Gene3D" id="1.10.10.10">
    <property type="entry name" value="Winged helix-like DNA-binding domain superfamily/Winged helix DNA-binding domain"/>
    <property type="match status" value="4"/>
</dbReference>
<dbReference type="PANTHER" id="PTHR33602:SF1">
    <property type="entry name" value="REGULATORY PROTEIN RECX FAMILY PROTEIN"/>
    <property type="match status" value="1"/>
</dbReference>